<dbReference type="AlphaFoldDB" id="A0AAD4G7L3"/>
<accession>A0AAD4G7L3</accession>
<gene>
    <name evidence="1" type="ORF">L210DRAFT_3509227</name>
</gene>
<evidence type="ECO:0000313" key="2">
    <source>
        <dbReference type="Proteomes" id="UP001194468"/>
    </source>
</evidence>
<reference evidence="1" key="2">
    <citation type="journal article" date="2020" name="Nat. Commun.">
        <title>Large-scale genome sequencing of mycorrhizal fungi provides insights into the early evolution of symbiotic traits.</title>
        <authorList>
            <person name="Miyauchi S."/>
            <person name="Kiss E."/>
            <person name="Kuo A."/>
            <person name="Drula E."/>
            <person name="Kohler A."/>
            <person name="Sanchez-Garcia M."/>
            <person name="Morin E."/>
            <person name="Andreopoulos B."/>
            <person name="Barry K.W."/>
            <person name="Bonito G."/>
            <person name="Buee M."/>
            <person name="Carver A."/>
            <person name="Chen C."/>
            <person name="Cichocki N."/>
            <person name="Clum A."/>
            <person name="Culley D."/>
            <person name="Crous P.W."/>
            <person name="Fauchery L."/>
            <person name="Girlanda M."/>
            <person name="Hayes R.D."/>
            <person name="Keri Z."/>
            <person name="LaButti K."/>
            <person name="Lipzen A."/>
            <person name="Lombard V."/>
            <person name="Magnuson J."/>
            <person name="Maillard F."/>
            <person name="Murat C."/>
            <person name="Nolan M."/>
            <person name="Ohm R.A."/>
            <person name="Pangilinan J."/>
            <person name="Pereira M.F."/>
            <person name="Perotto S."/>
            <person name="Peter M."/>
            <person name="Pfister S."/>
            <person name="Riley R."/>
            <person name="Sitrit Y."/>
            <person name="Stielow J.B."/>
            <person name="Szollosi G."/>
            <person name="Zifcakova L."/>
            <person name="Stursova M."/>
            <person name="Spatafora J.W."/>
            <person name="Tedersoo L."/>
            <person name="Vaario L.M."/>
            <person name="Yamada A."/>
            <person name="Yan M."/>
            <person name="Wang P."/>
            <person name="Xu J."/>
            <person name="Bruns T."/>
            <person name="Baldrian P."/>
            <person name="Vilgalys R."/>
            <person name="Dunand C."/>
            <person name="Henrissat B."/>
            <person name="Grigoriev I.V."/>
            <person name="Hibbett D."/>
            <person name="Nagy L.G."/>
            <person name="Martin F.M."/>
        </authorList>
    </citation>
    <scope>NUCLEOTIDE SEQUENCE</scope>
    <source>
        <strain evidence="1">BED1</strain>
    </source>
</reference>
<reference evidence="1" key="1">
    <citation type="submission" date="2019-10" db="EMBL/GenBank/DDBJ databases">
        <authorList>
            <consortium name="DOE Joint Genome Institute"/>
            <person name="Kuo A."/>
            <person name="Miyauchi S."/>
            <person name="Kiss E."/>
            <person name="Drula E."/>
            <person name="Kohler A."/>
            <person name="Sanchez-Garcia M."/>
            <person name="Andreopoulos B."/>
            <person name="Barry K.W."/>
            <person name="Bonito G."/>
            <person name="Buee M."/>
            <person name="Carver A."/>
            <person name="Chen C."/>
            <person name="Cichocki N."/>
            <person name="Clum A."/>
            <person name="Culley D."/>
            <person name="Crous P.W."/>
            <person name="Fauchery L."/>
            <person name="Girlanda M."/>
            <person name="Hayes R."/>
            <person name="Keri Z."/>
            <person name="LaButti K."/>
            <person name="Lipzen A."/>
            <person name="Lombard V."/>
            <person name="Magnuson J."/>
            <person name="Maillard F."/>
            <person name="Morin E."/>
            <person name="Murat C."/>
            <person name="Nolan M."/>
            <person name="Ohm R."/>
            <person name="Pangilinan J."/>
            <person name="Pereira M."/>
            <person name="Perotto S."/>
            <person name="Peter M."/>
            <person name="Riley R."/>
            <person name="Sitrit Y."/>
            <person name="Stielow B."/>
            <person name="Szollosi G."/>
            <person name="Zifcakova L."/>
            <person name="Stursova M."/>
            <person name="Spatafora J.W."/>
            <person name="Tedersoo L."/>
            <person name="Vaario L.-M."/>
            <person name="Yamada A."/>
            <person name="Yan M."/>
            <person name="Wang P."/>
            <person name="Xu J."/>
            <person name="Bruns T."/>
            <person name="Baldrian P."/>
            <person name="Vilgalys R."/>
            <person name="Henrissat B."/>
            <person name="Grigoriev I.V."/>
            <person name="Hibbett D."/>
            <person name="Nagy L.G."/>
            <person name="Martin F.M."/>
        </authorList>
    </citation>
    <scope>NUCLEOTIDE SEQUENCE</scope>
    <source>
        <strain evidence="1">BED1</strain>
    </source>
</reference>
<dbReference type="EMBL" id="WHUW01000091">
    <property type="protein sequence ID" value="KAF8425825.1"/>
    <property type="molecule type" value="Genomic_DNA"/>
</dbReference>
<organism evidence="1 2">
    <name type="scientific">Boletus edulis BED1</name>
    <dbReference type="NCBI Taxonomy" id="1328754"/>
    <lineage>
        <taxon>Eukaryota</taxon>
        <taxon>Fungi</taxon>
        <taxon>Dikarya</taxon>
        <taxon>Basidiomycota</taxon>
        <taxon>Agaricomycotina</taxon>
        <taxon>Agaricomycetes</taxon>
        <taxon>Agaricomycetidae</taxon>
        <taxon>Boletales</taxon>
        <taxon>Boletineae</taxon>
        <taxon>Boletaceae</taxon>
        <taxon>Boletoideae</taxon>
        <taxon>Boletus</taxon>
    </lineage>
</organism>
<name>A0AAD4G7L3_BOLED</name>
<comment type="caution">
    <text evidence="1">The sequence shown here is derived from an EMBL/GenBank/DDBJ whole genome shotgun (WGS) entry which is preliminary data.</text>
</comment>
<sequence>MTTSRLLCSSTSATNFLHSNKAQAADSGCPANSIAVVESASSLTTSAIVYGKVGEQPAQSTLPNIIDSFLGKEALSATQNGTAKACCDDNQPTEGRWFQQRAFARGGWRGLVLLAQGPTIRVPSRMAETRKLVDDVVREVAIDNPAESNKSSPPLLWVALTRAIKAAPVILESSPVVIFKERKGEGTKDDGTPTIFSSLRQRLQGRPSFRLHLSVKHDGAVDQVPVLSDQCALIFSYTYPPSPRLLDTFARLTQERRHYAACSEMNHGRLLAPSHEHSEMLYADVASTSRRIPPLWGFLVGKRFKILAQADCGPNSSFSFALHQYTAVYLGRFDLHRGLTKFPKTIGDFFNTAALCAPVRVVAIGMRSLASKMGTSIGLFRMDTYGNEGLPASIVLKYFRTPFLCLQSGPGEPEPSSTNSKGKGKLNERAYSFRRTTLPTEPLSEDELVFLSGITGLLFHECARLRLSRFPLTCGPIFFHKEGSLRNHRSRRGEATEELKTEGSAAEDVGRFVFYPVAVYGYECLGISSTAGSIRGKWKGGILCLGSRRQGKATGVENGGLSGLFVAPCSPAVRVEDGFRDLKMLGAGNADKLQEDWFTLSAAQGAGVRVRSVRNPRLRTKSVRFSYQGQERRCSWQSAALHAADLKGLVTPLSSTVPNAFWSEHPPSAQLQDAFFRVAQNKKPKPHNFAVCCKTLSGLATPSVQQNPCVGPDRRP</sequence>
<protein>
    <submittedName>
        <fullName evidence="1">Uncharacterized protein</fullName>
    </submittedName>
</protein>
<proteinExistence type="predicted"/>
<evidence type="ECO:0000313" key="1">
    <source>
        <dbReference type="EMBL" id="KAF8425825.1"/>
    </source>
</evidence>
<dbReference type="Proteomes" id="UP001194468">
    <property type="component" value="Unassembled WGS sequence"/>
</dbReference>
<keyword evidence="2" id="KW-1185">Reference proteome</keyword>